<dbReference type="AlphaFoldDB" id="A0A1H6CVT5"/>
<evidence type="ECO:0000256" key="19">
    <source>
        <dbReference type="ARBA" id="ARBA00023136"/>
    </source>
</evidence>
<evidence type="ECO:0000256" key="4">
    <source>
        <dbReference type="ARBA" id="ARBA00011203"/>
    </source>
</evidence>
<keyword evidence="14 21" id="KW-0249">Electron transport</keyword>
<dbReference type="GO" id="GO:0009055">
    <property type="term" value="F:electron transfer activity"/>
    <property type="evidence" value="ECO:0007669"/>
    <property type="project" value="InterPro"/>
</dbReference>
<evidence type="ECO:0000256" key="2">
    <source>
        <dbReference type="ARBA" id="ARBA00004673"/>
    </source>
</evidence>
<dbReference type="InterPro" id="IPR050597">
    <property type="entry name" value="Cytochrome_c_Oxidase_Subunit"/>
</dbReference>
<dbReference type="GO" id="GO:0005886">
    <property type="term" value="C:plasma membrane"/>
    <property type="evidence" value="ECO:0007669"/>
    <property type="project" value="UniProtKB-SubCell"/>
</dbReference>
<dbReference type="PANTHER" id="PTHR33751">
    <property type="entry name" value="CBB3-TYPE CYTOCHROME C OXIDASE SUBUNIT FIXP"/>
    <property type="match status" value="1"/>
</dbReference>
<dbReference type="InterPro" id="IPR032858">
    <property type="entry name" value="CcoP_N"/>
</dbReference>
<keyword evidence="11 21" id="KW-0479">Metal-binding</keyword>
<feature type="binding site" description="covalent" evidence="23">
    <location>
        <position position="121"/>
    </location>
    <ligand>
        <name>heme c</name>
        <dbReference type="ChEBI" id="CHEBI:61717"/>
        <label>1</label>
    </ligand>
</feature>
<dbReference type="InterPro" id="IPR004678">
    <property type="entry name" value="Cyt_c_oxidase_cbb3_su3"/>
</dbReference>
<dbReference type="GO" id="GO:0005506">
    <property type="term" value="F:iron ion binding"/>
    <property type="evidence" value="ECO:0007669"/>
    <property type="project" value="InterPro"/>
</dbReference>
<reference evidence="26 27" key="1">
    <citation type="submission" date="2016-10" db="EMBL/GenBank/DDBJ databases">
        <authorList>
            <person name="de Groot N.N."/>
        </authorList>
    </citation>
    <scope>NUCLEOTIDE SEQUENCE [LARGE SCALE GENOMIC DNA]</scope>
    <source>
        <strain evidence="26 27">DSM 26656</strain>
    </source>
</reference>
<evidence type="ECO:0000256" key="18">
    <source>
        <dbReference type="ARBA" id="ARBA00023065"/>
    </source>
</evidence>
<dbReference type="OrthoDB" id="9811281at2"/>
<evidence type="ECO:0000256" key="23">
    <source>
        <dbReference type="PIRSR" id="PIRSR000006-2"/>
    </source>
</evidence>
<dbReference type="Pfam" id="PF14715">
    <property type="entry name" value="FixP_N"/>
    <property type="match status" value="1"/>
</dbReference>
<dbReference type="GO" id="GO:0006119">
    <property type="term" value="P:oxidative phosphorylation"/>
    <property type="evidence" value="ECO:0007669"/>
    <property type="project" value="UniProtKB-UniPathway"/>
</dbReference>
<keyword evidence="19 21" id="KW-0472">Membrane</keyword>
<dbReference type="InterPro" id="IPR009056">
    <property type="entry name" value="Cyt_c-like_dom"/>
</dbReference>
<feature type="domain" description="Cytochrome c" evidence="25">
    <location>
        <begin position="207"/>
        <end position="288"/>
    </location>
</feature>
<evidence type="ECO:0000259" key="25">
    <source>
        <dbReference type="PROSITE" id="PS51007"/>
    </source>
</evidence>
<dbReference type="GO" id="GO:0020037">
    <property type="term" value="F:heme binding"/>
    <property type="evidence" value="ECO:0007669"/>
    <property type="project" value="InterPro"/>
</dbReference>
<evidence type="ECO:0000256" key="20">
    <source>
        <dbReference type="ARBA" id="ARBA00025525"/>
    </source>
</evidence>
<evidence type="ECO:0000256" key="14">
    <source>
        <dbReference type="ARBA" id="ARBA00022982"/>
    </source>
</evidence>
<feature type="binding site" description="covalent" evidence="23">
    <location>
        <position position="220"/>
    </location>
    <ligand>
        <name>heme c</name>
        <dbReference type="ChEBI" id="CHEBI:61717"/>
        <label>2</label>
    </ligand>
</feature>
<dbReference type="PROSITE" id="PS51007">
    <property type="entry name" value="CYTC"/>
    <property type="match status" value="2"/>
</dbReference>
<dbReference type="PRINTS" id="PR00605">
    <property type="entry name" value="CYTCHROMECIC"/>
</dbReference>
<keyword evidence="13 21" id="KW-0375">Hydrogen ion transport</keyword>
<dbReference type="GO" id="GO:1902600">
    <property type="term" value="P:proton transmembrane transport"/>
    <property type="evidence" value="ECO:0007669"/>
    <property type="project" value="UniProtKB-KW"/>
</dbReference>
<comment type="pathway">
    <text evidence="2 21">Energy metabolism; oxidative phosphorylation.</text>
</comment>
<feature type="binding site" description="axial binding residue" evidence="22">
    <location>
        <position position="265"/>
    </location>
    <ligand>
        <name>heme c</name>
        <dbReference type="ChEBI" id="CHEBI:61717"/>
        <label>1</label>
    </ligand>
    <ligandPart>
        <name>Fe</name>
        <dbReference type="ChEBI" id="CHEBI:18248"/>
    </ligandPart>
</feature>
<dbReference type="Pfam" id="PF13442">
    <property type="entry name" value="Cytochrome_CBB3"/>
    <property type="match status" value="1"/>
</dbReference>
<comment type="subcellular location">
    <subcellularLocation>
        <location evidence="1 21">Cell inner membrane</location>
    </subcellularLocation>
</comment>
<dbReference type="InterPro" id="IPR038414">
    <property type="entry name" value="CcoP_N_sf"/>
</dbReference>
<dbReference type="PANTHER" id="PTHR33751:SF1">
    <property type="entry name" value="CBB3-TYPE CYTOCHROME C OXIDASE SUBUNIT FIXP"/>
    <property type="match status" value="1"/>
</dbReference>
<keyword evidence="9 21" id="KW-0679">Respiratory chain</keyword>
<evidence type="ECO:0000256" key="8">
    <source>
        <dbReference type="ARBA" id="ARBA00022617"/>
    </source>
</evidence>
<organism evidence="26 27">
    <name type="scientific">Bosea lathyri</name>
    <dbReference type="NCBI Taxonomy" id="1036778"/>
    <lineage>
        <taxon>Bacteria</taxon>
        <taxon>Pseudomonadati</taxon>
        <taxon>Pseudomonadota</taxon>
        <taxon>Alphaproteobacteria</taxon>
        <taxon>Hyphomicrobiales</taxon>
        <taxon>Boseaceae</taxon>
        <taxon>Bosea</taxon>
    </lineage>
</organism>
<keyword evidence="27" id="KW-1185">Reference proteome</keyword>
<dbReference type="GO" id="GO:0016491">
    <property type="term" value="F:oxidoreductase activity"/>
    <property type="evidence" value="ECO:0007669"/>
    <property type="project" value="UniProtKB-KW"/>
</dbReference>
<dbReference type="InterPro" id="IPR036909">
    <property type="entry name" value="Cyt_c-like_dom_sf"/>
</dbReference>
<keyword evidence="18 21" id="KW-0406">Ion transport</keyword>
<dbReference type="InterPro" id="IPR008168">
    <property type="entry name" value="Cyt_C_IC"/>
</dbReference>
<evidence type="ECO:0000256" key="3">
    <source>
        <dbReference type="ARBA" id="ARBA00006113"/>
    </source>
</evidence>
<evidence type="ECO:0000256" key="16">
    <source>
        <dbReference type="ARBA" id="ARBA00023002"/>
    </source>
</evidence>
<keyword evidence="17 21" id="KW-0408">Iron</keyword>
<feature type="binding site" description="covalent" evidence="23">
    <location>
        <position position="223"/>
    </location>
    <ligand>
        <name>heme c</name>
        <dbReference type="ChEBI" id="CHEBI:61717"/>
        <label>2</label>
    </ligand>
</feature>
<evidence type="ECO:0000256" key="12">
    <source>
        <dbReference type="ARBA" id="ARBA00022737"/>
    </source>
</evidence>
<protein>
    <recommendedName>
        <fullName evidence="21">Cbb3-type cytochrome c oxidase subunit</fullName>
    </recommendedName>
</protein>
<gene>
    <name evidence="26" type="ORF">SAMN04488115_112167</name>
</gene>
<evidence type="ECO:0000313" key="27">
    <source>
        <dbReference type="Proteomes" id="UP000236743"/>
    </source>
</evidence>
<keyword evidence="12" id="KW-0677">Repeat</keyword>
<dbReference type="UniPathway" id="UPA00705"/>
<comment type="subunit">
    <text evidence="4">Component of the cbb3-type cytochrome c oxidase at least composed of FixN, FixO, FixQ and FixP.</text>
</comment>
<proteinExistence type="inferred from homology"/>
<evidence type="ECO:0000256" key="10">
    <source>
        <dbReference type="ARBA" id="ARBA00022692"/>
    </source>
</evidence>
<feature type="binding site" description="axial binding residue" evidence="22">
    <location>
        <position position="172"/>
    </location>
    <ligand>
        <name>heme c</name>
        <dbReference type="ChEBI" id="CHEBI:61717"/>
        <label>2</label>
    </ligand>
    <ligandPart>
        <name>Fe</name>
        <dbReference type="ChEBI" id="CHEBI:18248"/>
    </ligandPart>
</feature>
<accession>A0A1H6CVT5</accession>
<feature type="domain" description="Cytochrome c" evidence="25">
    <location>
        <begin position="108"/>
        <end position="197"/>
    </location>
</feature>
<dbReference type="Gene3D" id="1.10.760.10">
    <property type="entry name" value="Cytochrome c-like domain"/>
    <property type="match status" value="2"/>
</dbReference>
<keyword evidence="8 21" id="KW-0349">Heme</keyword>
<evidence type="ECO:0000256" key="7">
    <source>
        <dbReference type="ARBA" id="ARBA00022519"/>
    </source>
</evidence>
<evidence type="ECO:0000256" key="9">
    <source>
        <dbReference type="ARBA" id="ARBA00022660"/>
    </source>
</evidence>
<keyword evidence="10 24" id="KW-0812">Transmembrane</keyword>
<evidence type="ECO:0000256" key="22">
    <source>
        <dbReference type="PIRSR" id="PIRSR000006-1"/>
    </source>
</evidence>
<evidence type="ECO:0000256" key="21">
    <source>
        <dbReference type="PIRNR" id="PIRNR000006"/>
    </source>
</evidence>
<dbReference type="NCBIfam" id="TIGR00782">
    <property type="entry name" value="ccoP"/>
    <property type="match status" value="1"/>
</dbReference>
<comment type="function">
    <text evidence="20">C-type cytochrome. Part of the cbb3-type cytochrome c oxidase complex. FixP subunit is required for transferring electrons from donor cytochrome c via its heme groups to FixO subunit. From there, electrons are shuttled to the catalytic binuclear center of FixN subunit where oxygen reduction takes place. The complex also functions as a proton pump.</text>
</comment>
<evidence type="ECO:0000313" key="26">
    <source>
        <dbReference type="EMBL" id="SEG76907.1"/>
    </source>
</evidence>
<keyword evidence="5 21" id="KW-0813">Transport</keyword>
<evidence type="ECO:0000256" key="5">
    <source>
        <dbReference type="ARBA" id="ARBA00022448"/>
    </source>
</evidence>
<feature type="binding site" description="axial binding residue" evidence="22">
    <location>
        <position position="224"/>
    </location>
    <ligand>
        <name>heme c</name>
        <dbReference type="ChEBI" id="CHEBI:61717"/>
        <label>2</label>
    </ligand>
    <ligandPart>
        <name>Fe</name>
        <dbReference type="ChEBI" id="CHEBI:18248"/>
    </ligandPart>
</feature>
<dbReference type="Pfam" id="PF00034">
    <property type="entry name" value="Cytochrom_C"/>
    <property type="match status" value="1"/>
</dbReference>
<feature type="transmembrane region" description="Helical" evidence="24">
    <location>
        <begin position="32"/>
        <end position="50"/>
    </location>
</feature>
<keyword evidence="16 21" id="KW-0560">Oxidoreductase</keyword>
<feature type="binding site" description="axial binding residue" evidence="22">
    <location>
        <position position="125"/>
    </location>
    <ligand>
        <name>heme c</name>
        <dbReference type="ChEBI" id="CHEBI:61717"/>
        <label>1</label>
    </ligand>
    <ligandPart>
        <name>Fe</name>
        <dbReference type="ChEBI" id="CHEBI:18248"/>
    </ligandPart>
</feature>
<dbReference type="PIRSF" id="PIRSF000006">
    <property type="entry name" value="Cbb3-Cox_fixP"/>
    <property type="match status" value="1"/>
</dbReference>
<comment type="similarity">
    <text evidence="3 21">Belongs to the CcoP / FixP family.</text>
</comment>
<sequence>MDHAERDPVTGRMTTGHEWNGIKELDTPVPRVVLFFLAAATLFAIGYWLLMPAWPLGWTYTKGLLGIDQRQVVTQQVQEAAAERASWTSRVEEASFAEIAADPALMRHVRDTGHTLFADNCAVCHGTNGKGGPGYPNLTSGAWLWGGDPETIAETIRVGINSTSKDTRTAQMLAFGRDGVLDRAQVLAVTAYARSLSGQTLSETEKARLPAGKEVFAGNCVACHGTEGKGMRDLGAPDLTDTVWTYGGDAQSVYASVHSGRQGHMPHWEGRLSAAEIKLLALYVGTLKEGPR</sequence>
<evidence type="ECO:0000256" key="15">
    <source>
        <dbReference type="ARBA" id="ARBA00022989"/>
    </source>
</evidence>
<dbReference type="Proteomes" id="UP000236743">
    <property type="component" value="Unassembled WGS sequence"/>
</dbReference>
<dbReference type="RefSeq" id="WP_103875024.1">
    <property type="nucleotide sequence ID" value="NZ_FNUY01000012.1"/>
</dbReference>
<evidence type="ECO:0000256" key="1">
    <source>
        <dbReference type="ARBA" id="ARBA00004533"/>
    </source>
</evidence>
<keyword evidence="15 24" id="KW-1133">Transmembrane helix</keyword>
<comment type="cofactor">
    <cofactor evidence="21 23">
        <name>heme c</name>
        <dbReference type="ChEBI" id="CHEBI:61717"/>
    </cofactor>
    <text evidence="21 23">Binds 2 heme C groups per subunit.</text>
</comment>
<evidence type="ECO:0000256" key="11">
    <source>
        <dbReference type="ARBA" id="ARBA00022723"/>
    </source>
</evidence>
<evidence type="ECO:0000256" key="17">
    <source>
        <dbReference type="ARBA" id="ARBA00023004"/>
    </source>
</evidence>
<name>A0A1H6CVT5_9HYPH</name>
<keyword evidence="6 21" id="KW-1003">Cell membrane</keyword>
<dbReference type="SUPFAM" id="SSF46626">
    <property type="entry name" value="Cytochrome c"/>
    <property type="match status" value="2"/>
</dbReference>
<evidence type="ECO:0000256" key="6">
    <source>
        <dbReference type="ARBA" id="ARBA00022475"/>
    </source>
</evidence>
<feature type="binding site" description="covalent" evidence="23">
    <location>
        <position position="124"/>
    </location>
    <ligand>
        <name>heme c</name>
        <dbReference type="ChEBI" id="CHEBI:61717"/>
        <label>1</label>
    </ligand>
</feature>
<evidence type="ECO:0000256" key="13">
    <source>
        <dbReference type="ARBA" id="ARBA00022781"/>
    </source>
</evidence>
<keyword evidence="7 21" id="KW-0997">Cell inner membrane</keyword>
<dbReference type="Gene3D" id="6.10.280.130">
    <property type="match status" value="1"/>
</dbReference>
<evidence type="ECO:0000256" key="24">
    <source>
        <dbReference type="SAM" id="Phobius"/>
    </source>
</evidence>
<dbReference type="EMBL" id="FNUY01000012">
    <property type="protein sequence ID" value="SEG76907.1"/>
    <property type="molecule type" value="Genomic_DNA"/>
</dbReference>